<dbReference type="InterPro" id="IPR036390">
    <property type="entry name" value="WH_DNA-bd_sf"/>
</dbReference>
<dbReference type="PRINTS" id="PR00035">
    <property type="entry name" value="HTHGNTR"/>
</dbReference>
<evidence type="ECO:0000256" key="2">
    <source>
        <dbReference type="ARBA" id="ARBA00023125"/>
    </source>
</evidence>
<keyword evidence="2" id="KW-0238">DNA-binding</keyword>
<keyword evidence="6" id="KW-1185">Reference proteome</keyword>
<keyword evidence="1" id="KW-0805">Transcription regulation</keyword>
<protein>
    <submittedName>
        <fullName evidence="5">FadR family transcriptional regulator</fullName>
    </submittedName>
</protein>
<dbReference type="Gene3D" id="1.20.120.530">
    <property type="entry name" value="GntR ligand-binding domain-like"/>
    <property type="match status" value="1"/>
</dbReference>
<dbReference type="SMART" id="SM00345">
    <property type="entry name" value="HTH_GNTR"/>
    <property type="match status" value="1"/>
</dbReference>
<evidence type="ECO:0000256" key="3">
    <source>
        <dbReference type="ARBA" id="ARBA00023163"/>
    </source>
</evidence>
<organism evidence="5 6">
    <name type="scientific">Paragemmobacter kunshanensis</name>
    <dbReference type="NCBI Taxonomy" id="2583234"/>
    <lineage>
        <taxon>Bacteria</taxon>
        <taxon>Pseudomonadati</taxon>
        <taxon>Pseudomonadota</taxon>
        <taxon>Alphaproteobacteria</taxon>
        <taxon>Rhodobacterales</taxon>
        <taxon>Paracoccaceae</taxon>
        <taxon>Paragemmobacter</taxon>
    </lineage>
</organism>
<dbReference type="SUPFAM" id="SSF46785">
    <property type="entry name" value="Winged helix' DNA-binding domain"/>
    <property type="match status" value="1"/>
</dbReference>
<dbReference type="Gene3D" id="1.10.10.10">
    <property type="entry name" value="Winged helix-like DNA-binding domain superfamily/Winged helix DNA-binding domain"/>
    <property type="match status" value="1"/>
</dbReference>
<evidence type="ECO:0000259" key="4">
    <source>
        <dbReference type="PROSITE" id="PS50949"/>
    </source>
</evidence>
<dbReference type="InterPro" id="IPR011711">
    <property type="entry name" value="GntR_C"/>
</dbReference>
<dbReference type="InterPro" id="IPR008920">
    <property type="entry name" value="TF_FadR/GntR_C"/>
</dbReference>
<proteinExistence type="predicted"/>
<name>A0A6M1UAW9_9RHOB</name>
<accession>A0A6M1UAW9</accession>
<dbReference type="SUPFAM" id="SSF48008">
    <property type="entry name" value="GntR ligand-binding domain-like"/>
    <property type="match status" value="1"/>
</dbReference>
<dbReference type="Pfam" id="PF07729">
    <property type="entry name" value="FCD"/>
    <property type="match status" value="1"/>
</dbReference>
<feature type="domain" description="HTH gntR-type" evidence="4">
    <location>
        <begin position="16"/>
        <end position="84"/>
    </location>
</feature>
<evidence type="ECO:0000313" key="6">
    <source>
        <dbReference type="Proteomes" id="UP000474758"/>
    </source>
</evidence>
<dbReference type="Pfam" id="PF00392">
    <property type="entry name" value="GntR"/>
    <property type="match status" value="1"/>
</dbReference>
<dbReference type="Proteomes" id="UP000474758">
    <property type="component" value="Unassembled WGS sequence"/>
</dbReference>
<gene>
    <name evidence="5" type="ORF">G5V65_16050</name>
</gene>
<dbReference type="EMBL" id="JAALFE010000017">
    <property type="protein sequence ID" value="NGQ92411.1"/>
    <property type="molecule type" value="Genomic_DNA"/>
</dbReference>
<evidence type="ECO:0000313" key="5">
    <source>
        <dbReference type="EMBL" id="NGQ92411.1"/>
    </source>
</evidence>
<dbReference type="PANTHER" id="PTHR43537:SF5">
    <property type="entry name" value="UXU OPERON TRANSCRIPTIONAL REGULATOR"/>
    <property type="match status" value="1"/>
</dbReference>
<dbReference type="PANTHER" id="PTHR43537">
    <property type="entry name" value="TRANSCRIPTIONAL REGULATOR, GNTR FAMILY"/>
    <property type="match status" value="1"/>
</dbReference>
<reference evidence="5 6" key="1">
    <citation type="submission" date="2020-02" db="EMBL/GenBank/DDBJ databases">
        <title>Rhodobacter translucens sp. nov., a novel bacterium isolated from activated sludge.</title>
        <authorList>
            <person name="Liu J."/>
        </authorList>
    </citation>
    <scope>NUCLEOTIDE SEQUENCE [LARGE SCALE GENOMIC DNA]</scope>
    <source>
        <strain evidence="5 6">HX-7-19</strain>
    </source>
</reference>
<dbReference type="PROSITE" id="PS50949">
    <property type="entry name" value="HTH_GNTR"/>
    <property type="match status" value="1"/>
</dbReference>
<keyword evidence="3" id="KW-0804">Transcription</keyword>
<evidence type="ECO:0000256" key="1">
    <source>
        <dbReference type="ARBA" id="ARBA00023015"/>
    </source>
</evidence>
<dbReference type="InterPro" id="IPR036388">
    <property type="entry name" value="WH-like_DNA-bd_sf"/>
</dbReference>
<comment type="caution">
    <text evidence="5">The sequence shown here is derived from an EMBL/GenBank/DDBJ whole genome shotgun (WGS) entry which is preliminary data.</text>
</comment>
<dbReference type="AlphaFoldDB" id="A0A6M1UAW9"/>
<dbReference type="GO" id="GO:0003677">
    <property type="term" value="F:DNA binding"/>
    <property type="evidence" value="ECO:0007669"/>
    <property type="project" value="UniProtKB-KW"/>
</dbReference>
<sequence>MKNAKQATTADRPKSMLLADVVHDRIRRAILNGEYGPEERLPGENVLAEQHQVSRPVVRAALLRLREEGLITSRQGAGSFVSAPVTPRPIAFQPLETIADLQRCYEFRLTIEPEAAALAATRRGDAQLAEIGTCLQIMREATERRSHREDADFDFHLAITAAANNQYFETSMRALREHIAIGMKFHGLSLQTVRGGLDHVLDEHAAIFDAIRRGEAETARDCMRRHITGSRDRLFEGRLLDLSSRG</sequence>
<dbReference type="SMART" id="SM00895">
    <property type="entry name" value="FCD"/>
    <property type="match status" value="1"/>
</dbReference>
<dbReference type="InterPro" id="IPR000524">
    <property type="entry name" value="Tscrpt_reg_HTH_GntR"/>
</dbReference>
<dbReference type="GO" id="GO:0003700">
    <property type="term" value="F:DNA-binding transcription factor activity"/>
    <property type="evidence" value="ECO:0007669"/>
    <property type="project" value="InterPro"/>
</dbReference>
<dbReference type="CDD" id="cd07377">
    <property type="entry name" value="WHTH_GntR"/>
    <property type="match status" value="1"/>
</dbReference>